<protein>
    <recommendedName>
        <fullName evidence="3">WavE lipopolysaccharide synthesis</fullName>
    </recommendedName>
</protein>
<dbReference type="InterPro" id="IPR011122">
    <property type="entry name" value="WavE"/>
</dbReference>
<organism evidence="1 2">
    <name type="scientific">Faucicola atlantae</name>
    <dbReference type="NCBI Taxonomy" id="34059"/>
    <lineage>
        <taxon>Bacteria</taxon>
        <taxon>Pseudomonadati</taxon>
        <taxon>Pseudomonadota</taxon>
        <taxon>Gammaproteobacteria</taxon>
        <taxon>Moraxellales</taxon>
        <taxon>Moraxellaceae</taxon>
        <taxon>Faucicola</taxon>
    </lineage>
</organism>
<evidence type="ECO:0008006" key="3">
    <source>
        <dbReference type="Google" id="ProtNLM"/>
    </source>
</evidence>
<dbReference type="OrthoDB" id="6716726at2"/>
<proteinExistence type="predicted"/>
<dbReference type="Proteomes" id="UP000092508">
    <property type="component" value="Unassembled WGS sequence"/>
</dbReference>
<evidence type="ECO:0000313" key="1">
    <source>
        <dbReference type="EMBL" id="OBX73091.1"/>
    </source>
</evidence>
<sequence length="364" mass="41750">MPDSSQVTIIFQGGLNTQNLGTGNDDGSDFLYNVTRTKAAYPQAHIILSTWQSVSLPKKWATAEQLGIDQVVRSPDPGGLPNIKFGYHAPNNVNRQIVSTLAGLQVATTPYAIKLRTDSYLTSHQLLDYYQYYQQKVFTHQNKVFTHQNADNHAQHAPTNTRPAYAPIVVPHLFTIDPNVYEHMAYHISDWAQFGTTEALQAYWSVPLMREADARYFEYHEHDIEASYGNDAFRTRLAVEQHIATHYANARGFVTPAYYNQITPRILQAHQDFLARHIIVLDTAAFGLALPKYAWAYTDEFMRLNCISHDDWYQLFCDYWQLPNPDATRLGHAQARARQKQAARRAFERAHPPKRRKILARLYP</sequence>
<accession>A0A1B8Q8M3</accession>
<gene>
    <name evidence="1" type="ORF">A9308_01205</name>
</gene>
<evidence type="ECO:0000313" key="2">
    <source>
        <dbReference type="Proteomes" id="UP000092508"/>
    </source>
</evidence>
<dbReference type="AlphaFoldDB" id="A0A1B8Q8M3"/>
<comment type="caution">
    <text evidence="1">The sequence shown here is derived from an EMBL/GenBank/DDBJ whole genome shotgun (WGS) entry which is preliminary data.</text>
</comment>
<dbReference type="STRING" id="34059.A9308_01205"/>
<name>A0A1B8Q8M3_9GAMM</name>
<dbReference type="EMBL" id="LZMZ01000053">
    <property type="protein sequence ID" value="OBX73091.1"/>
    <property type="molecule type" value="Genomic_DNA"/>
</dbReference>
<dbReference type="Pfam" id="PF07507">
    <property type="entry name" value="WavE"/>
    <property type="match status" value="1"/>
</dbReference>
<dbReference type="RefSeq" id="WP_067238840.1">
    <property type="nucleotide sequence ID" value="NZ_LZMZ01000053.1"/>
</dbReference>
<reference evidence="1 2" key="1">
    <citation type="submission" date="2016-06" db="EMBL/GenBank/DDBJ databases">
        <title>Draft genome of Moraxella atlantae CCUG 66109.</title>
        <authorList>
            <person name="Salva-Serra F."/>
            <person name="Engstrom-Jakobsson H."/>
            <person name="Thorell K."/>
            <person name="Gonzales-Siles L."/>
            <person name="Karlsson R."/>
            <person name="Boulund F."/>
            <person name="Engstrand L."/>
            <person name="Kristiansson E."/>
            <person name="Moore E."/>
        </authorList>
    </citation>
    <scope>NUCLEOTIDE SEQUENCE [LARGE SCALE GENOMIC DNA]</scope>
    <source>
        <strain evidence="1 2">CCUG 66109</strain>
    </source>
</reference>